<evidence type="ECO:0000313" key="2">
    <source>
        <dbReference type="Proteomes" id="UP000599523"/>
    </source>
</evidence>
<accession>A0A972FMA6</accession>
<protein>
    <submittedName>
        <fullName evidence="1">Uncharacterized protein</fullName>
    </submittedName>
</protein>
<name>A0A972FMA6_9RHOO</name>
<evidence type="ECO:0000313" key="1">
    <source>
        <dbReference type="EMBL" id="NMG04876.1"/>
    </source>
</evidence>
<dbReference type="Proteomes" id="UP000599523">
    <property type="component" value="Unassembled WGS sequence"/>
</dbReference>
<keyword evidence="2" id="KW-1185">Reference proteome</keyword>
<gene>
    <name evidence="1" type="ORF">GPA21_18140</name>
</gene>
<organism evidence="1 2">
    <name type="scientific">Azoarcus taiwanensis</name>
    <dbReference type="NCBI Taxonomy" id="666964"/>
    <lineage>
        <taxon>Bacteria</taxon>
        <taxon>Pseudomonadati</taxon>
        <taxon>Pseudomonadota</taxon>
        <taxon>Betaproteobacteria</taxon>
        <taxon>Rhodocyclales</taxon>
        <taxon>Zoogloeaceae</taxon>
        <taxon>Azoarcus</taxon>
    </lineage>
</organism>
<sequence length="123" mass="13760">MNLMVTIPQHGKAGELHDMRTFLADVDQFFVIEAWRVQVEECLGEGALSIEKRSGADATMSDREFRAAYEGIYQTIDGSFVGMQGGVQKCSLLAVDSTCWEISGSVEFERHMVSRYGSWPTTR</sequence>
<proteinExistence type="predicted"/>
<dbReference type="RefSeq" id="WP_339379813.1">
    <property type="nucleotide sequence ID" value="NZ_CAWPHM010000074.1"/>
</dbReference>
<dbReference type="EMBL" id="WTVM01000167">
    <property type="protein sequence ID" value="NMG04876.1"/>
    <property type="molecule type" value="Genomic_DNA"/>
</dbReference>
<comment type="caution">
    <text evidence="1">The sequence shown here is derived from an EMBL/GenBank/DDBJ whole genome shotgun (WGS) entry which is preliminary data.</text>
</comment>
<dbReference type="AlphaFoldDB" id="A0A972FMA6"/>
<reference evidence="1" key="1">
    <citation type="submission" date="2019-12" db="EMBL/GenBank/DDBJ databases">
        <title>Comparative genomics gives insights into the taxonomy of the Azoarcus-Aromatoleum group and reveals separate origins of nif in the plant-associated Azoarcus and non-plant-associated Aromatoleum sub-groups.</title>
        <authorList>
            <person name="Lafos M."/>
            <person name="Maluk M."/>
            <person name="Batista M."/>
            <person name="Junghare M."/>
            <person name="Carmona M."/>
            <person name="Faoro H."/>
            <person name="Cruz L.M."/>
            <person name="Battistoni F."/>
            <person name="De Souza E."/>
            <person name="Pedrosa F."/>
            <person name="Chen W.-M."/>
            <person name="Poole P.S."/>
            <person name="Dixon R.A."/>
            <person name="James E.K."/>
        </authorList>
    </citation>
    <scope>NUCLEOTIDE SEQUENCE</scope>
    <source>
        <strain evidence="1">NSC3</strain>
    </source>
</reference>